<keyword evidence="3 5" id="KW-0378">Hydrolase</keyword>
<name>A0A101M8A7_PENFR</name>
<evidence type="ECO:0000256" key="1">
    <source>
        <dbReference type="ARBA" id="ARBA00022487"/>
    </source>
</evidence>
<comment type="caution">
    <text evidence="6">The sequence shown here is derived from an EMBL/GenBank/DDBJ whole genome shotgun (WGS) entry which is preliminary data.</text>
</comment>
<dbReference type="STRING" id="48697.A0A101M8A7"/>
<dbReference type="PANTHER" id="PTHR33938">
    <property type="entry name" value="FERULOYL ESTERASE B-RELATED"/>
    <property type="match status" value="1"/>
</dbReference>
<dbReference type="InterPro" id="IPR011118">
    <property type="entry name" value="Tannase/feruloyl_esterase"/>
</dbReference>
<dbReference type="EMBL" id="LLXE01000646">
    <property type="protein sequence ID" value="KUM55780.1"/>
    <property type="molecule type" value="Genomic_DNA"/>
</dbReference>
<keyword evidence="2" id="KW-0732">Signal</keyword>
<dbReference type="AlphaFoldDB" id="A0A101M8A7"/>
<proteinExistence type="inferred from homology"/>
<evidence type="ECO:0000256" key="4">
    <source>
        <dbReference type="ARBA" id="ARBA00023157"/>
    </source>
</evidence>
<keyword evidence="4" id="KW-1015">Disulfide bond</keyword>
<accession>A0A101M8A7</accession>
<sequence length="109" mass="12122">MQMDEAIPSNGTRSYYEAVTAGDSNVHDYYKLFEAPMMGHCFGTKGGYPSTMFDSPVAWVESDNAPTSLPVKYSPEDGKTYDRILCPYPQRAKYKGTGDVTFVDAFYCA</sequence>
<evidence type="ECO:0000256" key="3">
    <source>
        <dbReference type="ARBA" id="ARBA00022801"/>
    </source>
</evidence>
<dbReference type="EC" id="3.1.1.-" evidence="5"/>
<dbReference type="Pfam" id="PF07519">
    <property type="entry name" value="Tannase"/>
    <property type="match status" value="1"/>
</dbReference>
<comment type="similarity">
    <text evidence="5">Belongs to the tannase family.</text>
</comment>
<dbReference type="Proteomes" id="UP000055045">
    <property type="component" value="Unassembled WGS sequence"/>
</dbReference>
<organism evidence="6 7">
    <name type="scientific">Penicillium freii</name>
    <dbReference type="NCBI Taxonomy" id="48697"/>
    <lineage>
        <taxon>Eukaryota</taxon>
        <taxon>Fungi</taxon>
        <taxon>Dikarya</taxon>
        <taxon>Ascomycota</taxon>
        <taxon>Pezizomycotina</taxon>
        <taxon>Eurotiomycetes</taxon>
        <taxon>Eurotiomycetidae</taxon>
        <taxon>Eurotiales</taxon>
        <taxon>Aspergillaceae</taxon>
        <taxon>Penicillium</taxon>
    </lineage>
</organism>
<evidence type="ECO:0000256" key="5">
    <source>
        <dbReference type="RuleBase" id="RU361238"/>
    </source>
</evidence>
<evidence type="ECO:0000313" key="7">
    <source>
        <dbReference type="Proteomes" id="UP000055045"/>
    </source>
</evidence>
<dbReference type="GO" id="GO:0052689">
    <property type="term" value="F:carboxylic ester hydrolase activity"/>
    <property type="evidence" value="ECO:0007669"/>
    <property type="project" value="UniProtKB-KW"/>
</dbReference>
<keyword evidence="7" id="KW-1185">Reference proteome</keyword>
<reference evidence="6 7" key="1">
    <citation type="submission" date="2015-10" db="EMBL/GenBank/DDBJ databases">
        <title>Genome sequencing of Penicillium freii.</title>
        <authorList>
            <person name="Nguyen H.D."/>
            <person name="Visagie C.M."/>
            <person name="Seifert K.A."/>
        </authorList>
    </citation>
    <scope>NUCLEOTIDE SEQUENCE [LARGE SCALE GENOMIC DNA]</scope>
    <source>
        <strain evidence="6 7">DAOM 242723</strain>
    </source>
</reference>
<protein>
    <recommendedName>
        <fullName evidence="5">Carboxylic ester hydrolase</fullName>
        <ecNumber evidence="5">3.1.1.-</ecNumber>
    </recommendedName>
</protein>
<dbReference type="PANTHER" id="PTHR33938:SF8">
    <property type="entry name" value="CARBOXYLIC ESTER HYDROLASE"/>
    <property type="match status" value="1"/>
</dbReference>
<evidence type="ECO:0000313" key="6">
    <source>
        <dbReference type="EMBL" id="KUM55780.1"/>
    </source>
</evidence>
<keyword evidence="1" id="KW-0719">Serine esterase</keyword>
<gene>
    <name evidence="6" type="ORF">ACN42_g11460</name>
</gene>
<evidence type="ECO:0000256" key="2">
    <source>
        <dbReference type="ARBA" id="ARBA00022729"/>
    </source>
</evidence>